<dbReference type="KEGG" id="cyj:Cyan7822_6167"/>
<dbReference type="RefSeq" id="WP_013334741.1">
    <property type="nucleotide sequence ID" value="NC_014533.1"/>
</dbReference>
<evidence type="ECO:0000313" key="2">
    <source>
        <dbReference type="EMBL" id="ADN17991.1"/>
    </source>
</evidence>
<proteinExistence type="predicted"/>
<geneLocation type="plasmid" evidence="2 3">
    <name>Cy782201</name>
</geneLocation>
<dbReference type="EMBL" id="CP002199">
    <property type="protein sequence ID" value="ADN17991.1"/>
    <property type="molecule type" value="Genomic_DNA"/>
</dbReference>
<organism evidence="2 3">
    <name type="scientific">Gloeothece verrucosa (strain PCC 7822)</name>
    <name type="common">Cyanothece sp. (strain PCC 7822)</name>
    <dbReference type="NCBI Taxonomy" id="497965"/>
    <lineage>
        <taxon>Bacteria</taxon>
        <taxon>Bacillati</taxon>
        <taxon>Cyanobacteriota</taxon>
        <taxon>Cyanophyceae</taxon>
        <taxon>Oscillatoriophycideae</taxon>
        <taxon>Chroococcales</taxon>
        <taxon>Aphanothecaceae</taxon>
        <taxon>Gloeothece</taxon>
        <taxon>Gloeothece verrucosa</taxon>
    </lineage>
</organism>
<keyword evidence="1" id="KW-0812">Transmembrane</keyword>
<protein>
    <submittedName>
        <fullName evidence="2">Uncharacterized protein</fullName>
    </submittedName>
</protein>
<dbReference type="Proteomes" id="UP000008206">
    <property type="component" value="Plasmid Cy782201"/>
</dbReference>
<reference evidence="3" key="1">
    <citation type="journal article" date="2011" name="MBio">
        <title>Novel metabolic attributes of the genus Cyanothece, comprising a group of unicellular nitrogen-fixing Cyanobacteria.</title>
        <authorList>
            <person name="Bandyopadhyay A."/>
            <person name="Elvitigala T."/>
            <person name="Welsh E."/>
            <person name="Stockel J."/>
            <person name="Liberton M."/>
            <person name="Min H."/>
            <person name="Sherman L.A."/>
            <person name="Pakrasi H.B."/>
        </authorList>
    </citation>
    <scope>NUCLEOTIDE SEQUENCE [LARGE SCALE GENOMIC DNA]</scope>
    <source>
        <strain evidence="3">PCC 7822</strain>
        <plasmid evidence="3">Cy782201</plasmid>
    </source>
</reference>
<keyword evidence="2" id="KW-0614">Plasmid</keyword>
<keyword evidence="1" id="KW-0472">Membrane</keyword>
<dbReference type="OrthoDB" id="7065374at2"/>
<evidence type="ECO:0000313" key="3">
    <source>
        <dbReference type="Proteomes" id="UP000008206"/>
    </source>
</evidence>
<gene>
    <name evidence="2" type="ordered locus">Cyan7822_6167</name>
</gene>
<feature type="transmembrane region" description="Helical" evidence="1">
    <location>
        <begin position="12"/>
        <end position="32"/>
    </location>
</feature>
<keyword evidence="3" id="KW-1185">Reference proteome</keyword>
<keyword evidence="1" id="KW-1133">Transmembrane helix</keyword>
<sequence length="177" mass="19840">MIDKIKYIPDIFRYINTITVIIAAVTAVILWVRGILPVLLRLGNGLAKGKIAIFAKGDNLTSLIELLKSSGLFSEKNFIRIIDIGDFPKAKKANLYLIFFPNWNNMDSIKEIMNHKNNGIPLIVYAPPQNKIIQDQRAIPSDIMAKLNEDGNTIVTNFKGRLLNDIIGSLITGNYEK</sequence>
<accession>E0UM11</accession>
<name>E0UM11_GLOV7</name>
<dbReference type="HOGENOM" id="CLU_1515279_0_0_3"/>
<dbReference type="AlphaFoldDB" id="E0UM11"/>
<evidence type="ECO:0000256" key="1">
    <source>
        <dbReference type="SAM" id="Phobius"/>
    </source>
</evidence>